<gene>
    <name evidence="1" type="ORF">LEP1GSC199_0615</name>
</gene>
<proteinExistence type="predicted"/>
<dbReference type="AlphaFoldDB" id="N1W611"/>
<comment type="caution">
    <text evidence="1">The sequence shown here is derived from an EMBL/GenBank/DDBJ whole genome shotgun (WGS) entry which is preliminary data.</text>
</comment>
<protein>
    <submittedName>
        <fullName evidence="1">PF11185 family protein</fullName>
    </submittedName>
</protein>
<reference evidence="1 2" key="1">
    <citation type="submission" date="2013-03" db="EMBL/GenBank/DDBJ databases">
        <authorList>
            <person name="Harkins D.M."/>
            <person name="Durkin A.S."/>
            <person name="Brinkac L.M."/>
            <person name="Haft D.H."/>
            <person name="Selengut J.D."/>
            <person name="Sanka R."/>
            <person name="DePew J."/>
            <person name="Purushe J."/>
            <person name="Galloway R.L."/>
            <person name="Vinetz J.M."/>
            <person name="Sutton G.G."/>
            <person name="Nierman W.C."/>
            <person name="Fouts D.E."/>
        </authorList>
    </citation>
    <scope>NUCLEOTIDE SEQUENCE [LARGE SCALE GENOMIC DNA]</scope>
    <source>
        <strain evidence="1 2">Waz Holland</strain>
    </source>
</reference>
<sequence>MSDKISDLEILSNYYNKTNILIADLENSQKVKIPSQIYHYTSLQAIYSILKQKTIRLTNCEFLNDNSEIIYIRKIISELLDTDKEINNFHSDSNFPQIFKDSVLKTFDEHIEKLTPNIFLLSLTESNHSLSMWSGYSDYDGYRITFDFEKIVNEIVSSGNNTFISEKNERVKLKNFTYAGKVIYSKKTQTDYLKNILLIFATVIYDLGNVKFDSQKATDFNKESISDIFGKIFAFAYICKDDCFEYENEHRIAITFDHKSSDRLLVEKFRLARGSLIPYIELDFTDPKHKLLPIEEIQIGPKINIDIAEKGLNPFLESSGYKKIIVTKSKIPLR</sequence>
<name>N1W611_9LEPT</name>
<accession>N1W611</accession>
<dbReference type="Pfam" id="PF11185">
    <property type="entry name" value="DUF2971"/>
    <property type="match status" value="1"/>
</dbReference>
<dbReference type="Proteomes" id="UP000012227">
    <property type="component" value="Unassembled WGS sequence"/>
</dbReference>
<dbReference type="RefSeq" id="WP_002976163.1">
    <property type="nucleotide sequence ID" value="NZ_AOGY02000008.1"/>
</dbReference>
<dbReference type="EMBL" id="AOGY02000008">
    <property type="protein sequence ID" value="EMY71674.1"/>
    <property type="molecule type" value="Genomic_DNA"/>
</dbReference>
<evidence type="ECO:0000313" key="1">
    <source>
        <dbReference type="EMBL" id="EMY71674.1"/>
    </source>
</evidence>
<evidence type="ECO:0000313" key="2">
    <source>
        <dbReference type="Proteomes" id="UP000012227"/>
    </source>
</evidence>
<dbReference type="InterPro" id="IPR021352">
    <property type="entry name" value="DUF2971"/>
</dbReference>
<organism evidence="1 2">
    <name type="scientific">Leptospira vanthielii serovar Holland str. Waz Holland = ATCC 700522</name>
    <dbReference type="NCBI Taxonomy" id="1218591"/>
    <lineage>
        <taxon>Bacteria</taxon>
        <taxon>Pseudomonadati</taxon>
        <taxon>Spirochaetota</taxon>
        <taxon>Spirochaetia</taxon>
        <taxon>Leptospirales</taxon>
        <taxon>Leptospiraceae</taxon>
        <taxon>Leptospira</taxon>
    </lineage>
</organism>